<keyword evidence="1" id="KW-1003">Cell membrane</keyword>
<dbReference type="Proteomes" id="UP000681356">
    <property type="component" value="Unassembled WGS sequence"/>
</dbReference>
<keyword evidence="1" id="KW-0442">Lipid degradation</keyword>
<evidence type="ECO:0000259" key="3">
    <source>
        <dbReference type="Pfam" id="PF04608"/>
    </source>
</evidence>
<name>A0A8J8B6X8_9RHOB</name>
<keyword evidence="1 2" id="KW-0472">Membrane</keyword>
<dbReference type="CDD" id="cd06971">
    <property type="entry name" value="PgpA"/>
    <property type="match status" value="1"/>
</dbReference>
<accession>A0A8J8B6X8</accession>
<protein>
    <recommendedName>
        <fullName evidence="1">Phosphatidylglycerophosphatase A</fullName>
        <ecNumber evidence="1">3.1.3.27</ecNumber>
    </recommendedName>
    <alternativeName>
        <fullName evidence="1">Phosphatidylglycerolphosphate phosphatase A</fullName>
    </alternativeName>
</protein>
<keyword evidence="1" id="KW-0443">Lipid metabolism</keyword>
<dbReference type="GO" id="GO:0046872">
    <property type="term" value="F:metal ion binding"/>
    <property type="evidence" value="ECO:0007669"/>
    <property type="project" value="UniProtKB-KW"/>
</dbReference>
<dbReference type="GO" id="GO:0005886">
    <property type="term" value="C:plasma membrane"/>
    <property type="evidence" value="ECO:0007669"/>
    <property type="project" value="UniProtKB-SubCell"/>
</dbReference>
<dbReference type="PANTHER" id="PTHR36305:SF1">
    <property type="entry name" value="PHOSPHATIDYLGLYCEROPHOSPHATASE A"/>
    <property type="match status" value="1"/>
</dbReference>
<keyword evidence="1" id="KW-0378">Hydrolase</keyword>
<sequence>MKWVASLGGVGFLRPGPGTWGSALAVVLAYGLASVADVWLFLNLTVFAFVTGWIATQKLIAGKDDHDPSWIVIDELVGQWIALLPVVYGVGMMGVEPWKLYPGWIAAFVLFRLFDIWKPWLVGRADRMGGALGVMLDDVVAGVFAALGTIALAALFHLVLM</sequence>
<comment type="function">
    <text evidence="1">Lipid phosphatase which dephosphorylates phosphatidylglycerophosphate (PGP) to phosphatidylglycerol (PG).</text>
</comment>
<feature type="transmembrane region" description="Helical" evidence="2">
    <location>
        <begin position="101"/>
        <end position="118"/>
    </location>
</feature>
<keyword evidence="1" id="KW-1208">Phospholipid metabolism</keyword>
<keyword evidence="5" id="KW-1185">Reference proteome</keyword>
<dbReference type="RefSeq" id="WP_212534964.1">
    <property type="nucleotide sequence ID" value="NZ_JAGTUU010000001.1"/>
</dbReference>
<comment type="cofactor">
    <cofactor evidence="1">
        <name>Mg(2+)</name>
        <dbReference type="ChEBI" id="CHEBI:18420"/>
    </cofactor>
</comment>
<keyword evidence="2" id="KW-1133">Transmembrane helix</keyword>
<dbReference type="GO" id="GO:0008962">
    <property type="term" value="F:phosphatidylglycerophosphatase activity"/>
    <property type="evidence" value="ECO:0007669"/>
    <property type="project" value="UniProtKB-EC"/>
</dbReference>
<evidence type="ECO:0000313" key="5">
    <source>
        <dbReference type="Proteomes" id="UP000681356"/>
    </source>
</evidence>
<organism evidence="4 5">
    <name type="scientific">Thetidibacter halocola</name>
    <dbReference type="NCBI Taxonomy" id="2827239"/>
    <lineage>
        <taxon>Bacteria</taxon>
        <taxon>Pseudomonadati</taxon>
        <taxon>Pseudomonadota</taxon>
        <taxon>Alphaproteobacteria</taxon>
        <taxon>Rhodobacterales</taxon>
        <taxon>Roseobacteraceae</taxon>
        <taxon>Thetidibacter</taxon>
    </lineage>
</organism>
<dbReference type="InterPro" id="IPR026037">
    <property type="entry name" value="PgpA"/>
</dbReference>
<dbReference type="UniPathway" id="UPA00084">
    <property type="reaction ID" value="UER00504"/>
</dbReference>
<feature type="domain" description="YutG/PgpA" evidence="3">
    <location>
        <begin position="3"/>
        <end position="151"/>
    </location>
</feature>
<comment type="subcellular location">
    <subcellularLocation>
        <location evidence="1">Cell inner membrane</location>
        <topology evidence="1">Multi-pass membrane protein</topology>
    </subcellularLocation>
</comment>
<keyword evidence="1" id="KW-0460">Magnesium</keyword>
<dbReference type="EC" id="3.1.3.27" evidence="1"/>
<evidence type="ECO:0000313" key="4">
    <source>
        <dbReference type="EMBL" id="MBS0123000.1"/>
    </source>
</evidence>
<evidence type="ECO:0000256" key="2">
    <source>
        <dbReference type="SAM" id="Phobius"/>
    </source>
</evidence>
<dbReference type="Pfam" id="PF04608">
    <property type="entry name" value="PgpA"/>
    <property type="match status" value="1"/>
</dbReference>
<keyword evidence="1 2" id="KW-0812">Transmembrane</keyword>
<gene>
    <name evidence="4" type="ORF">KB874_02545</name>
</gene>
<dbReference type="InterPro" id="IPR036681">
    <property type="entry name" value="PgpA-like_sf"/>
</dbReference>
<proteinExistence type="predicted"/>
<dbReference type="GO" id="GO:0006655">
    <property type="term" value="P:phosphatidylglycerol biosynthetic process"/>
    <property type="evidence" value="ECO:0007669"/>
    <property type="project" value="UniProtKB-UniPathway"/>
</dbReference>
<dbReference type="InterPro" id="IPR007686">
    <property type="entry name" value="YutG/PgpA"/>
</dbReference>
<dbReference type="PANTHER" id="PTHR36305">
    <property type="entry name" value="PHOSPHATIDYLGLYCEROPHOSPHATASE A"/>
    <property type="match status" value="1"/>
</dbReference>
<keyword evidence="1" id="KW-0997">Cell inner membrane</keyword>
<evidence type="ECO:0000256" key="1">
    <source>
        <dbReference type="PIRNR" id="PIRNR006162"/>
    </source>
</evidence>
<keyword evidence="1" id="KW-0595">Phospholipid degradation</keyword>
<dbReference type="GO" id="GO:0009395">
    <property type="term" value="P:phospholipid catabolic process"/>
    <property type="evidence" value="ECO:0007669"/>
    <property type="project" value="UniProtKB-KW"/>
</dbReference>
<feature type="transmembrane region" description="Helical" evidence="2">
    <location>
        <begin position="35"/>
        <end position="55"/>
    </location>
</feature>
<comment type="pathway">
    <text evidence="1">Phospholipid metabolism; phosphatidylglycerol biosynthesis; phosphatidylglycerol from CDP-diacylglycerol: step 2/2.</text>
</comment>
<comment type="catalytic activity">
    <reaction evidence="1">
        <text>a 1,2-diacyl-sn-glycero-3-phospho-(1'-sn-glycero-3'-phosphate) + H2O = a 1,2-diacyl-sn-glycero-3-phospho-(1'-sn-glycerol) + phosphate</text>
        <dbReference type="Rhea" id="RHEA:33751"/>
        <dbReference type="ChEBI" id="CHEBI:15377"/>
        <dbReference type="ChEBI" id="CHEBI:43474"/>
        <dbReference type="ChEBI" id="CHEBI:60110"/>
        <dbReference type="ChEBI" id="CHEBI:64716"/>
        <dbReference type="EC" id="3.1.3.27"/>
    </reaction>
</comment>
<dbReference type="SUPFAM" id="SSF101307">
    <property type="entry name" value="YutG-like"/>
    <property type="match status" value="1"/>
</dbReference>
<comment type="caution">
    <text evidence="4">The sequence shown here is derived from an EMBL/GenBank/DDBJ whole genome shotgun (WGS) entry which is preliminary data.</text>
</comment>
<keyword evidence="1" id="KW-0479">Metal-binding</keyword>
<feature type="transmembrane region" description="Helical" evidence="2">
    <location>
        <begin position="76"/>
        <end position="95"/>
    </location>
</feature>
<reference evidence="4" key="1">
    <citation type="submission" date="2021-04" db="EMBL/GenBank/DDBJ databases">
        <authorList>
            <person name="Yoon J."/>
        </authorList>
    </citation>
    <scope>NUCLEOTIDE SEQUENCE</scope>
    <source>
        <strain evidence="4">KMU-90</strain>
    </source>
</reference>
<dbReference type="PIRSF" id="PIRSF006162">
    <property type="entry name" value="PgpA"/>
    <property type="match status" value="1"/>
</dbReference>
<dbReference type="EMBL" id="JAGTUU010000001">
    <property type="protein sequence ID" value="MBS0123000.1"/>
    <property type="molecule type" value="Genomic_DNA"/>
</dbReference>
<dbReference type="AlphaFoldDB" id="A0A8J8B6X8"/>
<feature type="transmembrane region" description="Helical" evidence="2">
    <location>
        <begin position="139"/>
        <end position="160"/>
    </location>
</feature>